<feature type="transmembrane region" description="Helical" evidence="1">
    <location>
        <begin position="120"/>
        <end position="140"/>
    </location>
</feature>
<feature type="transmembrane region" description="Helical" evidence="1">
    <location>
        <begin position="212"/>
        <end position="232"/>
    </location>
</feature>
<keyword evidence="1" id="KW-0472">Membrane</keyword>
<name>A0A3D8VIV0_9GAMM</name>
<gene>
    <name evidence="2" type="ORF">DX912_00560</name>
</gene>
<dbReference type="Proteomes" id="UP000256829">
    <property type="component" value="Unassembled WGS sequence"/>
</dbReference>
<protein>
    <submittedName>
        <fullName evidence="2">DUF817 domain-containing protein</fullName>
    </submittedName>
</protein>
<keyword evidence="1" id="KW-1133">Transmembrane helix</keyword>
<dbReference type="RefSeq" id="WP_115840522.1">
    <property type="nucleotide sequence ID" value="NZ_CP183976.1"/>
</dbReference>
<dbReference type="Pfam" id="PF05675">
    <property type="entry name" value="DUF817"/>
    <property type="match status" value="1"/>
</dbReference>
<dbReference type="InterPro" id="IPR008535">
    <property type="entry name" value="DUF817"/>
</dbReference>
<keyword evidence="3" id="KW-1185">Reference proteome</keyword>
<comment type="caution">
    <text evidence="2">The sequence shown here is derived from an EMBL/GenBank/DDBJ whole genome shotgun (WGS) entry which is preliminary data.</text>
</comment>
<dbReference type="PIRSF" id="PIRSF009141">
    <property type="entry name" value="UCP009141"/>
    <property type="match status" value="1"/>
</dbReference>
<proteinExistence type="predicted"/>
<feature type="transmembrane region" description="Helical" evidence="1">
    <location>
        <begin position="252"/>
        <end position="269"/>
    </location>
</feature>
<feature type="transmembrane region" description="Helical" evidence="1">
    <location>
        <begin position="91"/>
        <end position="108"/>
    </location>
</feature>
<dbReference type="AlphaFoldDB" id="A0A3D8VIV0"/>
<accession>A0A3D8VIV0</accession>
<dbReference type="EMBL" id="QTJR01000001">
    <property type="protein sequence ID" value="RDY69302.1"/>
    <property type="molecule type" value="Genomic_DNA"/>
</dbReference>
<keyword evidence="1" id="KW-0812">Transmembrane</keyword>
<reference evidence="2 3" key="1">
    <citation type="submission" date="2018-08" db="EMBL/GenBank/DDBJ databases">
        <title>Lysobacter soli KCTC 22011, whole genome shotgun sequence.</title>
        <authorList>
            <person name="Zhang X."/>
            <person name="Feng G."/>
            <person name="Zhu H."/>
        </authorList>
    </citation>
    <scope>NUCLEOTIDE SEQUENCE [LARGE SCALE GENOMIC DNA]</scope>
    <source>
        <strain evidence="2 3">KCTC 22011</strain>
    </source>
</reference>
<organism evidence="2 3">
    <name type="scientific">Lysobacter soli</name>
    <dbReference type="NCBI Taxonomy" id="453783"/>
    <lineage>
        <taxon>Bacteria</taxon>
        <taxon>Pseudomonadati</taxon>
        <taxon>Pseudomonadota</taxon>
        <taxon>Gammaproteobacteria</taxon>
        <taxon>Lysobacterales</taxon>
        <taxon>Lysobacteraceae</taxon>
        <taxon>Lysobacter</taxon>
    </lineage>
</organism>
<sequence length="278" mass="31390">MDVVLRQWGGFFLDKRPASLARRALVELLVFGVRQAWASLFGALLLAAVLATRVYWPDTMPLARYDALFLMAVAMQITLVATGLERPREAIVILVFHVVGTAMEVFKTHMGSWTYPEESVLRIGAVPLFSGFMYAAVGSYMARVVRIFDIRLDRYPQRSITIALAAAIYVNFFAHHFMPDLRIGLFIATALTFGRVRMQFRLLEGTLAMPQLLAFVLVATFIWIAENVATWSSIWLYPNQMHTWIPVSPAKLGSWFLLMIISVVLVTLVHPPRRSDSP</sequence>
<evidence type="ECO:0000256" key="1">
    <source>
        <dbReference type="SAM" id="Phobius"/>
    </source>
</evidence>
<feature type="transmembrane region" description="Helical" evidence="1">
    <location>
        <begin position="36"/>
        <end position="56"/>
    </location>
</feature>
<evidence type="ECO:0000313" key="3">
    <source>
        <dbReference type="Proteomes" id="UP000256829"/>
    </source>
</evidence>
<feature type="transmembrane region" description="Helical" evidence="1">
    <location>
        <begin position="62"/>
        <end position="84"/>
    </location>
</feature>
<evidence type="ECO:0000313" key="2">
    <source>
        <dbReference type="EMBL" id="RDY69302.1"/>
    </source>
</evidence>